<evidence type="ECO:0000256" key="1">
    <source>
        <dbReference type="ARBA" id="ARBA00023015"/>
    </source>
</evidence>
<evidence type="ECO:0000313" key="7">
    <source>
        <dbReference type="EMBL" id="MDH7453059.1"/>
    </source>
</evidence>
<dbReference type="SUPFAM" id="SSF46689">
    <property type="entry name" value="Homeodomain-like"/>
    <property type="match status" value="1"/>
</dbReference>
<accession>A0ABT6MR34</accession>
<feature type="compositionally biased region" description="Low complexity" evidence="4">
    <location>
        <begin position="364"/>
        <end position="375"/>
    </location>
</feature>
<feature type="transmembrane region" description="Helical" evidence="5">
    <location>
        <begin position="129"/>
        <end position="148"/>
    </location>
</feature>
<evidence type="ECO:0000313" key="8">
    <source>
        <dbReference type="Proteomes" id="UP001160550"/>
    </source>
</evidence>
<feature type="transmembrane region" description="Helical" evidence="5">
    <location>
        <begin position="6"/>
        <end position="24"/>
    </location>
</feature>
<sequence length="375" mass="41592">MTSFWILLYAIGAAQAAMLAPALWRRAANAAANRVLALWLALIGFDLAVKAAHMAAPDAGFAAAFRVARVLPFAYAPLFFLYVRALVGGRSPRWRDLVHGVWLALMLGWLSMHWLAGDPLPASGDWRRLWFDPLLFSVALAYLVAGALQVRRYGRWLRSRRSDADRLSLRWLMVMTACQFAIWAIAGLHAMVELGWADYFLIYAAVAAWVCIVGWFSLAQPPVAEPMQPPQVGTGAAAQPDVGDLEDPRFDEVEARLSRLMSEQALYREPALGIAQVARRSGYPEYLVSAVINRRLGGNFWEYVNRYRVEAVRACLDDAGDRRSILEIAYEAGFTSKSTFNSAFKRLVGRTPSDYRRSRAVPDGAGAAARRTPPG</sequence>
<dbReference type="PANTHER" id="PTHR43280">
    <property type="entry name" value="ARAC-FAMILY TRANSCRIPTIONAL REGULATOR"/>
    <property type="match status" value="1"/>
</dbReference>
<feature type="transmembrane region" description="Helical" evidence="5">
    <location>
        <begin position="169"/>
        <end position="188"/>
    </location>
</feature>
<dbReference type="Proteomes" id="UP001160550">
    <property type="component" value="Unassembled WGS sequence"/>
</dbReference>
<keyword evidence="3" id="KW-0804">Transcription</keyword>
<organism evidence="7 8">
    <name type="scientific">Luteimonas composti</name>
    <dbReference type="NCBI Taxonomy" id="398257"/>
    <lineage>
        <taxon>Bacteria</taxon>
        <taxon>Pseudomonadati</taxon>
        <taxon>Pseudomonadota</taxon>
        <taxon>Gammaproteobacteria</taxon>
        <taxon>Lysobacterales</taxon>
        <taxon>Lysobacteraceae</taxon>
        <taxon>Luteimonas</taxon>
    </lineage>
</organism>
<dbReference type="Pfam" id="PF12833">
    <property type="entry name" value="HTH_18"/>
    <property type="match status" value="1"/>
</dbReference>
<gene>
    <name evidence="7" type="ORF">QF205_08215</name>
</gene>
<evidence type="ECO:0000256" key="2">
    <source>
        <dbReference type="ARBA" id="ARBA00023125"/>
    </source>
</evidence>
<keyword evidence="1" id="KW-0805">Transcription regulation</keyword>
<protein>
    <submittedName>
        <fullName evidence="7">AraC family transcriptional regulator</fullName>
    </submittedName>
</protein>
<keyword evidence="5" id="KW-0812">Transmembrane</keyword>
<evidence type="ECO:0000259" key="6">
    <source>
        <dbReference type="PROSITE" id="PS01124"/>
    </source>
</evidence>
<dbReference type="EMBL" id="JARYGX010000017">
    <property type="protein sequence ID" value="MDH7453059.1"/>
    <property type="molecule type" value="Genomic_DNA"/>
</dbReference>
<dbReference type="InterPro" id="IPR018062">
    <property type="entry name" value="HTH_AraC-typ_CS"/>
</dbReference>
<name>A0ABT6MR34_9GAMM</name>
<keyword evidence="5" id="KW-0472">Membrane</keyword>
<dbReference type="RefSeq" id="WP_280942270.1">
    <property type="nucleotide sequence ID" value="NZ_JARYGX010000017.1"/>
</dbReference>
<evidence type="ECO:0000256" key="4">
    <source>
        <dbReference type="SAM" id="MobiDB-lite"/>
    </source>
</evidence>
<dbReference type="PROSITE" id="PS01124">
    <property type="entry name" value="HTH_ARAC_FAMILY_2"/>
    <property type="match status" value="1"/>
</dbReference>
<feature type="transmembrane region" description="Helical" evidence="5">
    <location>
        <begin position="67"/>
        <end position="85"/>
    </location>
</feature>
<evidence type="ECO:0000256" key="3">
    <source>
        <dbReference type="ARBA" id="ARBA00023163"/>
    </source>
</evidence>
<evidence type="ECO:0000256" key="5">
    <source>
        <dbReference type="SAM" id="Phobius"/>
    </source>
</evidence>
<keyword evidence="5" id="KW-1133">Transmembrane helix</keyword>
<feature type="transmembrane region" description="Helical" evidence="5">
    <location>
        <begin position="200"/>
        <end position="218"/>
    </location>
</feature>
<dbReference type="InterPro" id="IPR009057">
    <property type="entry name" value="Homeodomain-like_sf"/>
</dbReference>
<feature type="domain" description="HTH araC/xylS-type" evidence="6">
    <location>
        <begin position="255"/>
        <end position="358"/>
    </location>
</feature>
<feature type="transmembrane region" description="Helical" evidence="5">
    <location>
        <begin position="97"/>
        <end position="117"/>
    </location>
</feature>
<feature type="region of interest" description="Disordered" evidence="4">
    <location>
        <begin position="354"/>
        <end position="375"/>
    </location>
</feature>
<dbReference type="SMART" id="SM00342">
    <property type="entry name" value="HTH_ARAC"/>
    <property type="match status" value="1"/>
</dbReference>
<dbReference type="InterPro" id="IPR018060">
    <property type="entry name" value="HTH_AraC"/>
</dbReference>
<keyword evidence="8" id="KW-1185">Reference proteome</keyword>
<comment type="caution">
    <text evidence="7">The sequence shown here is derived from an EMBL/GenBank/DDBJ whole genome shotgun (WGS) entry which is preliminary data.</text>
</comment>
<proteinExistence type="predicted"/>
<dbReference type="PROSITE" id="PS00041">
    <property type="entry name" value="HTH_ARAC_FAMILY_1"/>
    <property type="match status" value="1"/>
</dbReference>
<feature type="transmembrane region" description="Helical" evidence="5">
    <location>
        <begin position="36"/>
        <end position="55"/>
    </location>
</feature>
<reference evidence="7" key="2">
    <citation type="submission" date="2023-04" db="EMBL/GenBank/DDBJ databases">
        <authorList>
            <person name="Sun J.-Q."/>
        </authorList>
    </citation>
    <scope>NUCLEOTIDE SEQUENCE</scope>
    <source>
        <strain evidence="7">CC-YY355</strain>
    </source>
</reference>
<dbReference type="PANTHER" id="PTHR43280:SF29">
    <property type="entry name" value="ARAC-FAMILY TRANSCRIPTIONAL REGULATOR"/>
    <property type="match status" value="1"/>
</dbReference>
<reference evidence="7" key="1">
    <citation type="journal article" date="2007" name="Int. J. Syst. Evol. Microbiol.">
        <title>Luteimonas composti sp. nov., a moderately thermophilic bacterium isolated from food waste.</title>
        <authorList>
            <person name="Young C.C."/>
            <person name="Kampfer P."/>
            <person name="Chen W.M."/>
            <person name="Yen W.S."/>
            <person name="Arun A.B."/>
            <person name="Lai W.A."/>
            <person name="Shen F.T."/>
            <person name="Rekha P.D."/>
            <person name="Lin K.Y."/>
            <person name="Chou J.H."/>
        </authorList>
    </citation>
    <scope>NUCLEOTIDE SEQUENCE</scope>
    <source>
        <strain evidence="7">CC-YY355</strain>
    </source>
</reference>
<dbReference type="InterPro" id="IPR020449">
    <property type="entry name" value="Tscrpt_reg_AraC-type_HTH"/>
</dbReference>
<dbReference type="PRINTS" id="PR00032">
    <property type="entry name" value="HTHARAC"/>
</dbReference>
<dbReference type="Gene3D" id="1.10.10.60">
    <property type="entry name" value="Homeodomain-like"/>
    <property type="match status" value="1"/>
</dbReference>
<keyword evidence="2" id="KW-0238">DNA-binding</keyword>